<evidence type="ECO:0000313" key="2">
    <source>
        <dbReference type="EMBL" id="QHT27060.1"/>
    </source>
</evidence>
<proteinExistence type="predicted"/>
<evidence type="ECO:0000256" key="1">
    <source>
        <dbReference type="SAM" id="MobiDB-lite"/>
    </source>
</evidence>
<name>A0A6C0EF60_9ZZZZ</name>
<dbReference type="AlphaFoldDB" id="A0A6C0EF60"/>
<sequence>MLKIIFVIIILYIIIQNLLDDSNTKTNEDIKFLNTKANNIARNFQSPVVAIKQTDIKQIQQNPQSDTLNSKNMIFDKPNPWTRIIYNQNDEYPYSFCIKIKISSLNDYENWKKIIPNLNFSSNTGELIIPSKDEPSALALINLISNNLMGKISLKDILDKNLIQISINKAKNYEVVQNKLRDQINETLYGKINIKPNYENDLDYADRKKSSKIDFINNNSDIDNNNQLVDNSDNYMLPASQSFSNNNYEKFNNDDKDDIEPFEGSDYSYL</sequence>
<protein>
    <submittedName>
        <fullName evidence="2">Uncharacterized protein</fullName>
    </submittedName>
</protein>
<dbReference type="EMBL" id="MN739809">
    <property type="protein sequence ID" value="QHT27060.1"/>
    <property type="molecule type" value="Genomic_DNA"/>
</dbReference>
<accession>A0A6C0EF60</accession>
<reference evidence="2" key="1">
    <citation type="journal article" date="2020" name="Nature">
        <title>Giant virus diversity and host interactions through global metagenomics.</title>
        <authorList>
            <person name="Schulz F."/>
            <person name="Roux S."/>
            <person name="Paez-Espino D."/>
            <person name="Jungbluth S."/>
            <person name="Walsh D.A."/>
            <person name="Denef V.J."/>
            <person name="McMahon K.D."/>
            <person name="Konstantinidis K.T."/>
            <person name="Eloe-Fadrosh E.A."/>
            <person name="Kyrpides N.C."/>
            <person name="Woyke T."/>
        </authorList>
    </citation>
    <scope>NUCLEOTIDE SEQUENCE</scope>
    <source>
        <strain evidence="2">GVMAG-M-3300023179-2</strain>
    </source>
</reference>
<feature type="region of interest" description="Disordered" evidence="1">
    <location>
        <begin position="246"/>
        <end position="270"/>
    </location>
</feature>
<organism evidence="2">
    <name type="scientific">viral metagenome</name>
    <dbReference type="NCBI Taxonomy" id="1070528"/>
    <lineage>
        <taxon>unclassified sequences</taxon>
        <taxon>metagenomes</taxon>
        <taxon>organismal metagenomes</taxon>
    </lineage>
</organism>